<sequence>MHRGRMDNLMIRLAQRSAVERAHETLGLRNEWSRREPGPYHFPIDSPINPFILRPVCVSEIPDHKEDIHSNKKDDDCGEGKGLYRQHLRHGKPLSLEEFEQFVAAEGRGVVDKKG</sequence>
<dbReference type="Proteomes" id="UP000095287">
    <property type="component" value="Unplaced"/>
</dbReference>
<accession>A0A1I8A3W0</accession>
<name>A0A1I8A3W0_9BILA</name>
<evidence type="ECO:0000313" key="2">
    <source>
        <dbReference type="WBParaSite" id="L893_g32749.t1"/>
    </source>
</evidence>
<keyword evidence="1" id="KW-1185">Reference proteome</keyword>
<reference evidence="2" key="1">
    <citation type="submission" date="2016-11" db="UniProtKB">
        <authorList>
            <consortium name="WormBaseParasite"/>
        </authorList>
    </citation>
    <scope>IDENTIFICATION</scope>
</reference>
<dbReference type="AlphaFoldDB" id="A0A1I8A3W0"/>
<dbReference type="WBParaSite" id="L893_g32749.t1">
    <property type="protein sequence ID" value="L893_g32749.t1"/>
    <property type="gene ID" value="L893_g32749"/>
</dbReference>
<organism evidence="1 2">
    <name type="scientific">Steinernema glaseri</name>
    <dbReference type="NCBI Taxonomy" id="37863"/>
    <lineage>
        <taxon>Eukaryota</taxon>
        <taxon>Metazoa</taxon>
        <taxon>Ecdysozoa</taxon>
        <taxon>Nematoda</taxon>
        <taxon>Chromadorea</taxon>
        <taxon>Rhabditida</taxon>
        <taxon>Tylenchina</taxon>
        <taxon>Panagrolaimomorpha</taxon>
        <taxon>Strongyloidoidea</taxon>
        <taxon>Steinernematidae</taxon>
        <taxon>Steinernema</taxon>
    </lineage>
</organism>
<proteinExistence type="predicted"/>
<evidence type="ECO:0000313" key="1">
    <source>
        <dbReference type="Proteomes" id="UP000095287"/>
    </source>
</evidence>
<protein>
    <submittedName>
        <fullName evidence="2">Uncharacterized protein</fullName>
    </submittedName>
</protein>